<dbReference type="OrthoDB" id="9813151at2"/>
<dbReference type="InterPro" id="IPR003594">
    <property type="entry name" value="HATPase_dom"/>
</dbReference>
<evidence type="ECO:0000256" key="1">
    <source>
        <dbReference type="ARBA" id="ARBA00000085"/>
    </source>
</evidence>
<evidence type="ECO:0000256" key="10">
    <source>
        <dbReference type="SAM" id="Phobius"/>
    </source>
</evidence>
<keyword evidence="5" id="KW-0808">Transferase</keyword>
<dbReference type="PANTHER" id="PTHR45453:SF1">
    <property type="entry name" value="PHOSPHATE REGULON SENSOR PROTEIN PHOR"/>
    <property type="match status" value="1"/>
</dbReference>
<evidence type="ECO:0000259" key="11">
    <source>
        <dbReference type="PROSITE" id="PS50109"/>
    </source>
</evidence>
<dbReference type="AlphaFoldDB" id="A0A5C4MMP7"/>
<dbReference type="CDD" id="cd00082">
    <property type="entry name" value="HisKA"/>
    <property type="match status" value="1"/>
</dbReference>
<evidence type="ECO:0000256" key="5">
    <source>
        <dbReference type="ARBA" id="ARBA00022679"/>
    </source>
</evidence>
<evidence type="ECO:0000256" key="6">
    <source>
        <dbReference type="ARBA" id="ARBA00022777"/>
    </source>
</evidence>
<feature type="region of interest" description="Disordered" evidence="9">
    <location>
        <begin position="419"/>
        <end position="438"/>
    </location>
</feature>
<keyword evidence="4" id="KW-0597">Phosphoprotein</keyword>
<dbReference type="InterPro" id="IPR036097">
    <property type="entry name" value="HisK_dim/P_sf"/>
</dbReference>
<evidence type="ECO:0000256" key="2">
    <source>
        <dbReference type="ARBA" id="ARBA00004236"/>
    </source>
</evidence>
<evidence type="ECO:0000256" key="9">
    <source>
        <dbReference type="SAM" id="MobiDB-lite"/>
    </source>
</evidence>
<keyword evidence="10" id="KW-0812">Transmembrane</keyword>
<sequence>MVRRLRAPGEPLPTCGERRVNTRGTAEVRSLVSTVLPVPGAYDRGVDPNIAFAFGTAVGLLLGVGVVWAWRYSERQQGDVPRRPEPEVPAGADDVLAILRSSVVIVDAADRVVKASAPAHAMGLLQDTRLESEALRDLVRLVRRDGQVREEELTLGLGRGGQRHVLVRVAPLTSRLVLLLVEDRTAERRVEVIRRDFVANVSHELKTPVGALNLLAEAVSEARDDPEAVVRFSGRMKREGARLTRLVQQIIELSRLQGDALVEDPYEVDVAGLVVAAAERNAVDAEARAITVTTRCDDELYVLGDGEQLLQAVNNLVENAVAYSEDGTHVTVEATASGEEIRITVRDQGVGIPEPELERIFERFYRVDPARARSTGGTGLGLSIVKHVAASHAGYVEVWSEPGEGSSFSLVLPAAARTREHDESRARLQPAPTQEVRP</sequence>
<dbReference type="PRINTS" id="PR00344">
    <property type="entry name" value="BCTRLSENSOR"/>
</dbReference>
<comment type="caution">
    <text evidence="12">The sequence shown here is derived from an EMBL/GenBank/DDBJ whole genome shotgun (WGS) entry which is preliminary data.</text>
</comment>
<evidence type="ECO:0000313" key="13">
    <source>
        <dbReference type="Proteomes" id="UP000306740"/>
    </source>
</evidence>
<gene>
    <name evidence="12" type="ORF">FHE65_12635</name>
</gene>
<dbReference type="InterPro" id="IPR005467">
    <property type="entry name" value="His_kinase_dom"/>
</dbReference>
<protein>
    <recommendedName>
        <fullName evidence="8">Sensor-like histidine kinase SenX3</fullName>
        <ecNumber evidence="3">2.7.13.3</ecNumber>
    </recommendedName>
</protein>
<dbReference type="GO" id="GO:0016036">
    <property type="term" value="P:cellular response to phosphate starvation"/>
    <property type="evidence" value="ECO:0007669"/>
    <property type="project" value="TreeGrafter"/>
</dbReference>
<keyword evidence="7" id="KW-0902">Two-component regulatory system</keyword>
<evidence type="ECO:0000256" key="7">
    <source>
        <dbReference type="ARBA" id="ARBA00023012"/>
    </source>
</evidence>
<dbReference type="CDD" id="cd00075">
    <property type="entry name" value="HATPase"/>
    <property type="match status" value="1"/>
</dbReference>
<evidence type="ECO:0000256" key="4">
    <source>
        <dbReference type="ARBA" id="ARBA00022553"/>
    </source>
</evidence>
<organism evidence="12 13">
    <name type="scientific">Mumia zhuanghuii</name>
    <dbReference type="NCBI Taxonomy" id="2585211"/>
    <lineage>
        <taxon>Bacteria</taxon>
        <taxon>Bacillati</taxon>
        <taxon>Actinomycetota</taxon>
        <taxon>Actinomycetes</taxon>
        <taxon>Propionibacteriales</taxon>
        <taxon>Nocardioidaceae</taxon>
        <taxon>Mumia</taxon>
    </lineage>
</organism>
<reference evidence="12 13" key="1">
    <citation type="submission" date="2019-05" db="EMBL/GenBank/DDBJ databases">
        <title>Mumia sp. nov., isolated from the intestinal contents of plateau pika (Ochotona curzoniae) in the Qinghai-Tibet plateau of China.</title>
        <authorList>
            <person name="Tian Z."/>
        </authorList>
    </citation>
    <scope>NUCLEOTIDE SEQUENCE [LARGE SCALE GENOMIC DNA]</scope>
    <source>
        <strain evidence="13">527</strain>
    </source>
</reference>
<dbReference type="GO" id="GO:0000155">
    <property type="term" value="F:phosphorelay sensor kinase activity"/>
    <property type="evidence" value="ECO:0007669"/>
    <property type="project" value="InterPro"/>
</dbReference>
<evidence type="ECO:0000256" key="8">
    <source>
        <dbReference type="ARBA" id="ARBA00039401"/>
    </source>
</evidence>
<dbReference type="InterPro" id="IPR036890">
    <property type="entry name" value="HATPase_C_sf"/>
</dbReference>
<feature type="domain" description="Histidine kinase" evidence="11">
    <location>
        <begin position="200"/>
        <end position="416"/>
    </location>
</feature>
<dbReference type="Gene3D" id="3.30.565.10">
    <property type="entry name" value="Histidine kinase-like ATPase, C-terminal domain"/>
    <property type="match status" value="1"/>
</dbReference>
<evidence type="ECO:0000313" key="12">
    <source>
        <dbReference type="EMBL" id="TNC46281.1"/>
    </source>
</evidence>
<keyword evidence="6 12" id="KW-0418">Kinase</keyword>
<dbReference type="FunFam" id="3.30.565.10:FF:000006">
    <property type="entry name" value="Sensor histidine kinase WalK"/>
    <property type="match status" value="1"/>
</dbReference>
<dbReference type="Pfam" id="PF00512">
    <property type="entry name" value="HisKA"/>
    <property type="match status" value="1"/>
</dbReference>
<dbReference type="Gene3D" id="1.10.287.130">
    <property type="match status" value="1"/>
</dbReference>
<dbReference type="SUPFAM" id="SSF55874">
    <property type="entry name" value="ATPase domain of HSP90 chaperone/DNA topoisomerase II/histidine kinase"/>
    <property type="match status" value="1"/>
</dbReference>
<dbReference type="SUPFAM" id="SSF47384">
    <property type="entry name" value="Homodimeric domain of signal transducing histidine kinase"/>
    <property type="match status" value="1"/>
</dbReference>
<proteinExistence type="predicted"/>
<dbReference type="Pfam" id="PF02518">
    <property type="entry name" value="HATPase_c"/>
    <property type="match status" value="1"/>
</dbReference>
<keyword evidence="10" id="KW-0472">Membrane</keyword>
<dbReference type="InterPro" id="IPR003661">
    <property type="entry name" value="HisK_dim/P_dom"/>
</dbReference>
<dbReference type="InterPro" id="IPR050351">
    <property type="entry name" value="BphY/WalK/GraS-like"/>
</dbReference>
<evidence type="ECO:0000256" key="3">
    <source>
        <dbReference type="ARBA" id="ARBA00012438"/>
    </source>
</evidence>
<feature type="transmembrane region" description="Helical" evidence="10">
    <location>
        <begin position="50"/>
        <end position="70"/>
    </location>
</feature>
<dbReference type="EC" id="2.7.13.3" evidence="3"/>
<dbReference type="GO" id="GO:0004721">
    <property type="term" value="F:phosphoprotein phosphatase activity"/>
    <property type="evidence" value="ECO:0007669"/>
    <property type="project" value="TreeGrafter"/>
</dbReference>
<name>A0A5C4MMP7_9ACTN</name>
<keyword evidence="10" id="KW-1133">Transmembrane helix</keyword>
<dbReference type="Proteomes" id="UP000306740">
    <property type="component" value="Unassembled WGS sequence"/>
</dbReference>
<dbReference type="InterPro" id="IPR004358">
    <property type="entry name" value="Sig_transdc_His_kin-like_C"/>
</dbReference>
<comment type="subcellular location">
    <subcellularLocation>
        <location evidence="2">Cell membrane</location>
    </subcellularLocation>
</comment>
<comment type="catalytic activity">
    <reaction evidence="1">
        <text>ATP + protein L-histidine = ADP + protein N-phospho-L-histidine.</text>
        <dbReference type="EC" id="2.7.13.3"/>
    </reaction>
</comment>
<dbReference type="EMBL" id="VDFR01000057">
    <property type="protein sequence ID" value="TNC46281.1"/>
    <property type="molecule type" value="Genomic_DNA"/>
</dbReference>
<dbReference type="PANTHER" id="PTHR45453">
    <property type="entry name" value="PHOSPHATE REGULON SENSOR PROTEIN PHOR"/>
    <property type="match status" value="1"/>
</dbReference>
<accession>A0A5C4MMP7</accession>
<dbReference type="PROSITE" id="PS50109">
    <property type="entry name" value="HIS_KIN"/>
    <property type="match status" value="1"/>
</dbReference>
<dbReference type="SMART" id="SM00388">
    <property type="entry name" value="HisKA"/>
    <property type="match status" value="1"/>
</dbReference>
<dbReference type="GO" id="GO:0005886">
    <property type="term" value="C:plasma membrane"/>
    <property type="evidence" value="ECO:0007669"/>
    <property type="project" value="UniProtKB-SubCell"/>
</dbReference>
<dbReference type="SMART" id="SM00387">
    <property type="entry name" value="HATPase_c"/>
    <property type="match status" value="1"/>
</dbReference>